<evidence type="ECO:0000313" key="1">
    <source>
        <dbReference type="EMBL" id="KAJ8372931.1"/>
    </source>
</evidence>
<dbReference type="EMBL" id="JAINUG010000380">
    <property type="protein sequence ID" value="KAJ8372931.1"/>
    <property type="molecule type" value="Genomic_DNA"/>
</dbReference>
<comment type="caution">
    <text evidence="1">The sequence shown here is derived from an EMBL/GenBank/DDBJ whole genome shotgun (WGS) entry which is preliminary data.</text>
</comment>
<reference evidence="1" key="1">
    <citation type="journal article" date="2023" name="Science">
        <title>Genome structures resolve the early diversification of teleost fishes.</title>
        <authorList>
            <person name="Parey E."/>
            <person name="Louis A."/>
            <person name="Montfort J."/>
            <person name="Bouchez O."/>
            <person name="Roques C."/>
            <person name="Iampietro C."/>
            <person name="Lluch J."/>
            <person name="Castinel A."/>
            <person name="Donnadieu C."/>
            <person name="Desvignes T."/>
            <person name="Floi Bucao C."/>
            <person name="Jouanno E."/>
            <person name="Wen M."/>
            <person name="Mejri S."/>
            <person name="Dirks R."/>
            <person name="Jansen H."/>
            <person name="Henkel C."/>
            <person name="Chen W.J."/>
            <person name="Zahm M."/>
            <person name="Cabau C."/>
            <person name="Klopp C."/>
            <person name="Thompson A.W."/>
            <person name="Robinson-Rechavi M."/>
            <person name="Braasch I."/>
            <person name="Lecointre G."/>
            <person name="Bobe J."/>
            <person name="Postlethwait J.H."/>
            <person name="Berthelot C."/>
            <person name="Roest Crollius H."/>
            <person name="Guiguen Y."/>
        </authorList>
    </citation>
    <scope>NUCLEOTIDE SEQUENCE</scope>
    <source>
        <strain evidence="1">NC1722</strain>
    </source>
</reference>
<keyword evidence="2" id="KW-1185">Reference proteome</keyword>
<proteinExistence type="predicted"/>
<sequence>MTASLRSGGYRRKCWCETADAFFTPASLTCRPRPRFTARVRGTFRHSVRETGPAGWGHIPHLRPRTPAGRTGSGTLVETTACALAVTMAGVHFHLSRLRRAS</sequence>
<gene>
    <name evidence="1" type="ORF">AAFF_G00275810</name>
</gene>
<name>A0AAD7W1G3_9TELE</name>
<dbReference type="AlphaFoldDB" id="A0AAD7W1G3"/>
<organism evidence="1 2">
    <name type="scientific">Aldrovandia affinis</name>
    <dbReference type="NCBI Taxonomy" id="143900"/>
    <lineage>
        <taxon>Eukaryota</taxon>
        <taxon>Metazoa</taxon>
        <taxon>Chordata</taxon>
        <taxon>Craniata</taxon>
        <taxon>Vertebrata</taxon>
        <taxon>Euteleostomi</taxon>
        <taxon>Actinopterygii</taxon>
        <taxon>Neopterygii</taxon>
        <taxon>Teleostei</taxon>
        <taxon>Notacanthiformes</taxon>
        <taxon>Halosauridae</taxon>
        <taxon>Aldrovandia</taxon>
    </lineage>
</organism>
<protein>
    <submittedName>
        <fullName evidence="1">Uncharacterized protein</fullName>
    </submittedName>
</protein>
<dbReference type="Proteomes" id="UP001221898">
    <property type="component" value="Unassembled WGS sequence"/>
</dbReference>
<accession>A0AAD7W1G3</accession>
<evidence type="ECO:0000313" key="2">
    <source>
        <dbReference type="Proteomes" id="UP001221898"/>
    </source>
</evidence>